<accession>A0A1H1RSF2</accession>
<keyword evidence="2" id="KW-1185">Reference proteome</keyword>
<dbReference type="STRING" id="1203190.GCA_000312345_01621"/>
<evidence type="ECO:0000313" key="1">
    <source>
        <dbReference type="EMBL" id="SDS38630.1"/>
    </source>
</evidence>
<dbReference type="EMBL" id="LT629765">
    <property type="protein sequence ID" value="SDS38630.1"/>
    <property type="molecule type" value="Genomic_DNA"/>
</dbReference>
<sequence>MDAMNENMDASMNDDGDYFAGAGGYDRETVRFFDVAHEGAQVRGVAQRARDLERLRGINPRSVVVVGTDQVSRAAAAAALQLRAPLPLPVVVTHVLPDYVGPLDVVVVVGECSEDARTGQDTRSLLTAARRGAETVLAGPARGPILDDAPDTALLVPALPTTASASPLRAMALVWAVLDALAQPAEITAEFLGALADEVDAEIEALSPQRDDTVNAARQLAMFADGARIVHTGAGCCGRAVAALAAQVWTAQGLVSGYTEEPLDNAPADDIFHDPLIDGPSALVPLRAIVWAAPDTALPASRAEYVEPTGLGEASSAARLVARAYAATAMDA</sequence>
<dbReference type="RefSeq" id="WP_231286639.1">
    <property type="nucleotide sequence ID" value="NZ_LT629765.1"/>
</dbReference>
<dbReference type="GO" id="GO:0097367">
    <property type="term" value="F:carbohydrate derivative binding"/>
    <property type="evidence" value="ECO:0007669"/>
    <property type="project" value="InterPro"/>
</dbReference>
<protein>
    <recommendedName>
        <fullName evidence="3">SIS domain-containing protein</fullName>
    </recommendedName>
</protein>
<name>A0A1H1RSF2_9CORY</name>
<evidence type="ECO:0000313" key="2">
    <source>
        <dbReference type="Proteomes" id="UP000182237"/>
    </source>
</evidence>
<dbReference type="AlphaFoldDB" id="A0A1H1RSF2"/>
<dbReference type="SUPFAM" id="SSF53697">
    <property type="entry name" value="SIS domain"/>
    <property type="match status" value="1"/>
</dbReference>
<dbReference type="eggNOG" id="COG1737">
    <property type="taxonomic scope" value="Bacteria"/>
</dbReference>
<dbReference type="Proteomes" id="UP000182237">
    <property type="component" value="Chromosome I"/>
</dbReference>
<evidence type="ECO:0008006" key="3">
    <source>
        <dbReference type="Google" id="ProtNLM"/>
    </source>
</evidence>
<proteinExistence type="predicted"/>
<dbReference type="GO" id="GO:1901135">
    <property type="term" value="P:carbohydrate derivative metabolic process"/>
    <property type="evidence" value="ECO:0007669"/>
    <property type="project" value="InterPro"/>
</dbReference>
<organism evidence="1 2">
    <name type="scientific">Corynebacterium timonense</name>
    <dbReference type="NCBI Taxonomy" id="441500"/>
    <lineage>
        <taxon>Bacteria</taxon>
        <taxon>Bacillati</taxon>
        <taxon>Actinomycetota</taxon>
        <taxon>Actinomycetes</taxon>
        <taxon>Mycobacteriales</taxon>
        <taxon>Corynebacteriaceae</taxon>
        <taxon>Corynebacterium</taxon>
    </lineage>
</organism>
<dbReference type="InterPro" id="IPR046348">
    <property type="entry name" value="SIS_dom_sf"/>
</dbReference>
<gene>
    <name evidence="1" type="ORF">SAMN04488539_1574</name>
</gene>
<reference evidence="1 2" key="1">
    <citation type="submission" date="2016-10" db="EMBL/GenBank/DDBJ databases">
        <authorList>
            <person name="de Groot N.N."/>
        </authorList>
    </citation>
    <scope>NUCLEOTIDE SEQUENCE [LARGE SCALE GENOMIC DNA]</scope>
    <source>
        <strain evidence="1 2">DSM 45434</strain>
    </source>
</reference>